<dbReference type="GO" id="GO:0014069">
    <property type="term" value="C:postsynaptic density"/>
    <property type="evidence" value="ECO:0007669"/>
    <property type="project" value="TreeGrafter"/>
</dbReference>
<evidence type="ECO:0000256" key="5">
    <source>
        <dbReference type="ARBA" id="ARBA00038052"/>
    </source>
</evidence>
<evidence type="ECO:0000259" key="10">
    <source>
        <dbReference type="PROSITE" id="PS51263"/>
    </source>
</evidence>
<dbReference type="PROSITE" id="PS51263">
    <property type="entry name" value="ADF_H"/>
    <property type="match status" value="1"/>
</dbReference>
<evidence type="ECO:0000256" key="8">
    <source>
        <dbReference type="ARBA" id="ARBA00068121"/>
    </source>
</evidence>
<dbReference type="Pfam" id="PF00241">
    <property type="entry name" value="Cofilin_ADF"/>
    <property type="match status" value="1"/>
</dbReference>
<dbReference type="PANTHER" id="PTHR10829:SF25">
    <property type="entry name" value="DREBRIN-LIKE PROTEIN"/>
    <property type="match status" value="1"/>
</dbReference>
<keyword evidence="4" id="KW-0206">Cytoskeleton</keyword>
<dbReference type="FunFam" id="3.40.20.10:FF:000018">
    <property type="entry name" value="Coactosin-like 1"/>
    <property type="match status" value="1"/>
</dbReference>
<dbReference type="GO" id="GO:0030833">
    <property type="term" value="P:regulation of actin filament polymerization"/>
    <property type="evidence" value="ECO:0007669"/>
    <property type="project" value="TreeGrafter"/>
</dbReference>
<feature type="compositionally biased region" description="Acidic residues" evidence="9">
    <location>
        <begin position="345"/>
        <end position="356"/>
    </location>
</feature>
<proteinExistence type="inferred from homology"/>
<dbReference type="GO" id="GO:0005884">
    <property type="term" value="C:actin filament"/>
    <property type="evidence" value="ECO:0007669"/>
    <property type="project" value="TreeGrafter"/>
</dbReference>
<dbReference type="InterPro" id="IPR002108">
    <property type="entry name" value="ADF-H"/>
</dbReference>
<evidence type="ECO:0000256" key="7">
    <source>
        <dbReference type="ARBA" id="ARBA00062335"/>
    </source>
</evidence>
<dbReference type="GO" id="GO:0030427">
    <property type="term" value="C:site of polarized growth"/>
    <property type="evidence" value="ECO:0007669"/>
    <property type="project" value="TreeGrafter"/>
</dbReference>
<feature type="region of interest" description="Disordered" evidence="9">
    <location>
        <begin position="198"/>
        <end position="370"/>
    </location>
</feature>
<dbReference type="STRING" id="46731.A0A3M6UQC4"/>
<evidence type="ECO:0000256" key="2">
    <source>
        <dbReference type="ARBA" id="ARBA00022490"/>
    </source>
</evidence>
<protein>
    <recommendedName>
        <fullName evidence="8">Coactosin-like protein</fullName>
    </recommendedName>
</protein>
<dbReference type="SMART" id="SM00102">
    <property type="entry name" value="ADF"/>
    <property type="match status" value="1"/>
</dbReference>
<comment type="function">
    <text evidence="6">Binds to F-actin in a calcium-independent manner. Has no direct effect on actin depolymerization. Acts as a chaperone for ALOX5 (5LO), influencing both its stability and activity in leukotrienes synthesis.</text>
</comment>
<dbReference type="GO" id="GO:0098974">
    <property type="term" value="P:postsynaptic actin cytoskeleton organization"/>
    <property type="evidence" value="ECO:0007669"/>
    <property type="project" value="TreeGrafter"/>
</dbReference>
<keyword evidence="2" id="KW-0963">Cytoplasm</keyword>
<comment type="subunit">
    <text evidence="7">Interacts with 5-lipoxygenase (ALOX5/5LO) in a calcium-independent manner. Binds to F-actin with a stoichiometry of 1:2.</text>
</comment>
<dbReference type="Gene3D" id="3.40.20.10">
    <property type="entry name" value="Severin"/>
    <property type="match status" value="1"/>
</dbReference>
<dbReference type="CDD" id="cd11281">
    <property type="entry name" value="ADF_drebrin_like"/>
    <property type="match status" value="1"/>
</dbReference>
<dbReference type="GO" id="GO:0048812">
    <property type="term" value="P:neuron projection morphogenesis"/>
    <property type="evidence" value="ECO:0007669"/>
    <property type="project" value="TreeGrafter"/>
</dbReference>
<dbReference type="GO" id="GO:0051015">
    <property type="term" value="F:actin filament binding"/>
    <property type="evidence" value="ECO:0007669"/>
    <property type="project" value="TreeGrafter"/>
</dbReference>
<feature type="compositionally biased region" description="Basic and acidic residues" evidence="9">
    <location>
        <begin position="198"/>
        <end position="315"/>
    </location>
</feature>
<evidence type="ECO:0000313" key="12">
    <source>
        <dbReference type="Proteomes" id="UP000275408"/>
    </source>
</evidence>
<evidence type="ECO:0000256" key="6">
    <source>
        <dbReference type="ARBA" id="ARBA00058385"/>
    </source>
</evidence>
<feature type="domain" description="ADF-H" evidence="10">
    <location>
        <begin position="23"/>
        <end position="152"/>
    </location>
</feature>
<name>A0A3M6UQC4_POCDA</name>
<organism evidence="11 12">
    <name type="scientific">Pocillopora damicornis</name>
    <name type="common">Cauliflower coral</name>
    <name type="synonym">Millepora damicornis</name>
    <dbReference type="NCBI Taxonomy" id="46731"/>
    <lineage>
        <taxon>Eukaryota</taxon>
        <taxon>Metazoa</taxon>
        <taxon>Cnidaria</taxon>
        <taxon>Anthozoa</taxon>
        <taxon>Hexacorallia</taxon>
        <taxon>Scleractinia</taxon>
        <taxon>Astrocoeniina</taxon>
        <taxon>Pocilloporidae</taxon>
        <taxon>Pocillopora</taxon>
    </lineage>
</organism>
<dbReference type="GO" id="GO:0045773">
    <property type="term" value="P:positive regulation of axon extension"/>
    <property type="evidence" value="ECO:0007669"/>
    <property type="project" value="TreeGrafter"/>
</dbReference>
<keyword evidence="12" id="KW-1185">Reference proteome</keyword>
<reference evidence="11 12" key="1">
    <citation type="journal article" date="2018" name="Sci. Rep.">
        <title>Comparative analysis of the Pocillopora damicornis genome highlights role of immune system in coral evolution.</title>
        <authorList>
            <person name="Cunning R."/>
            <person name="Bay R.A."/>
            <person name="Gillette P."/>
            <person name="Baker A.C."/>
            <person name="Traylor-Knowles N."/>
        </authorList>
    </citation>
    <scope>NUCLEOTIDE SEQUENCE [LARGE SCALE GENOMIC DNA]</scope>
    <source>
        <strain evidence="11">RSMAS</strain>
        <tissue evidence="11">Whole animal</tissue>
    </source>
</reference>
<dbReference type="InterPro" id="IPR029006">
    <property type="entry name" value="ADF-H/Gelsolin-like_dom_sf"/>
</dbReference>
<dbReference type="SUPFAM" id="SSF55753">
    <property type="entry name" value="Actin depolymerizing proteins"/>
    <property type="match status" value="1"/>
</dbReference>
<accession>A0A3M6UQC4</accession>
<feature type="non-terminal residue" evidence="11">
    <location>
        <position position="1"/>
    </location>
</feature>
<evidence type="ECO:0000313" key="11">
    <source>
        <dbReference type="EMBL" id="RMX55852.1"/>
    </source>
</evidence>
<evidence type="ECO:0000256" key="1">
    <source>
        <dbReference type="ARBA" id="ARBA00004245"/>
    </source>
</evidence>
<dbReference type="PANTHER" id="PTHR10829">
    <property type="entry name" value="CORTACTIN AND DREBRIN"/>
    <property type="match status" value="1"/>
</dbReference>
<dbReference type="OrthoDB" id="5971719at2759"/>
<evidence type="ECO:0000256" key="3">
    <source>
        <dbReference type="ARBA" id="ARBA00023203"/>
    </source>
</evidence>
<dbReference type="EMBL" id="RCHS01000990">
    <property type="protein sequence ID" value="RMX55852.1"/>
    <property type="molecule type" value="Genomic_DNA"/>
</dbReference>
<dbReference type="Proteomes" id="UP000275408">
    <property type="component" value="Unassembled WGS sequence"/>
</dbReference>
<dbReference type="GO" id="GO:0045211">
    <property type="term" value="C:postsynaptic membrane"/>
    <property type="evidence" value="ECO:0007669"/>
    <property type="project" value="TreeGrafter"/>
</dbReference>
<keyword evidence="3" id="KW-0009">Actin-binding</keyword>
<dbReference type="GO" id="GO:0030425">
    <property type="term" value="C:dendrite"/>
    <property type="evidence" value="ECO:0007669"/>
    <property type="project" value="TreeGrafter"/>
</dbReference>
<evidence type="ECO:0000256" key="4">
    <source>
        <dbReference type="ARBA" id="ARBA00023212"/>
    </source>
</evidence>
<evidence type="ECO:0000256" key="9">
    <source>
        <dbReference type="SAM" id="MobiDB-lite"/>
    </source>
</evidence>
<comment type="subcellular location">
    <subcellularLocation>
        <location evidence="1">Cytoplasm</location>
        <location evidence="1">Cytoskeleton</location>
    </subcellularLocation>
</comment>
<comment type="similarity">
    <text evidence="5">Belongs to the actin-binding proteins ADF family. Coactosin subfamily.</text>
</comment>
<dbReference type="AlphaFoldDB" id="A0A3M6UQC4"/>
<gene>
    <name evidence="11" type="ORF">pdam_00006277</name>
</gene>
<dbReference type="GO" id="GO:0030864">
    <property type="term" value="C:cortical actin cytoskeleton"/>
    <property type="evidence" value="ECO:0007669"/>
    <property type="project" value="TreeGrafter"/>
</dbReference>
<dbReference type="GO" id="GO:0030027">
    <property type="term" value="C:lamellipodium"/>
    <property type="evidence" value="ECO:0007669"/>
    <property type="project" value="TreeGrafter"/>
</dbReference>
<sequence length="370" mass="43322">PYPRSCTVVILNLSRDRRKMAINLKKNGDSLRKTWQQVFDDSSDVNWAVFGYDGKTNDLKVVETGDGDLDELVDELNEGKMLYAAIKVMDPNTNLPKIVFINWQGEGVPSSRKGVCANHVRDVEKFFKGAHVTITARSTDDVEESIVLDKVKKASGANYSFHKEKARPAEPVAPVGSVYQRVQVQQEINVQKRDQFWTKSEEDEKKRKEEERKQTIAQKNEAERKRKEREAKEAEERDKQYRERSRSIEEQKRKQREDDERKKEEERRRWEQQQVTDEREMQQERERANSLRQARMKEAEQLIRQGQDEKPKFQERTAPAPLPVRSRPPARRPPPQVRPHHPEPEPEAEPEPEPEPEPVLYGNTEVCYMV</sequence>
<comment type="caution">
    <text evidence="11">The sequence shown here is derived from an EMBL/GenBank/DDBJ whole genome shotgun (WGS) entry which is preliminary data.</text>
</comment>